<dbReference type="Proteomes" id="UP000248132">
    <property type="component" value="Unassembled WGS sequence"/>
</dbReference>
<sequence>MAASKNKYVYGSVAENIENDIYDPYEENAVLKSKKIARNNKKLKAKITFCILTAFSLCALTMFRYAQISQLSYENEKLNKQYIEMQNDNQLLSIEIQNAKSLRNIREVAENSLHMHKPNKSQIVYVEVPKEDITMTASKEKSKIGIIIEDIENSLKKVLNIF</sequence>
<organism evidence="3 4">
    <name type="scientific">Ruminiclostridium sufflavum DSM 19573</name>
    <dbReference type="NCBI Taxonomy" id="1121337"/>
    <lineage>
        <taxon>Bacteria</taxon>
        <taxon>Bacillati</taxon>
        <taxon>Bacillota</taxon>
        <taxon>Clostridia</taxon>
        <taxon>Eubacteriales</taxon>
        <taxon>Oscillospiraceae</taxon>
        <taxon>Ruminiclostridium</taxon>
    </lineage>
</organism>
<keyword evidence="2" id="KW-1133">Transmembrane helix</keyword>
<dbReference type="OrthoDB" id="2083437at2"/>
<protein>
    <submittedName>
        <fullName evidence="3">Cell division protein FtsL</fullName>
    </submittedName>
</protein>
<keyword evidence="1" id="KW-0175">Coiled coil</keyword>
<keyword evidence="2" id="KW-0812">Transmembrane</keyword>
<feature type="transmembrane region" description="Helical" evidence="2">
    <location>
        <begin position="47"/>
        <end position="66"/>
    </location>
</feature>
<keyword evidence="3" id="KW-0131">Cell cycle</keyword>
<dbReference type="AlphaFoldDB" id="A0A318Y862"/>
<proteinExistence type="predicted"/>
<comment type="caution">
    <text evidence="3">The sequence shown here is derived from an EMBL/GenBank/DDBJ whole genome shotgun (WGS) entry which is preliminary data.</text>
</comment>
<dbReference type="EMBL" id="QKMR01000006">
    <property type="protein sequence ID" value="PYG88434.1"/>
    <property type="molecule type" value="Genomic_DNA"/>
</dbReference>
<dbReference type="GO" id="GO:0051301">
    <property type="term" value="P:cell division"/>
    <property type="evidence" value="ECO:0007669"/>
    <property type="project" value="UniProtKB-KW"/>
</dbReference>
<feature type="coiled-coil region" evidence="1">
    <location>
        <begin position="68"/>
        <end position="95"/>
    </location>
</feature>
<evidence type="ECO:0000256" key="1">
    <source>
        <dbReference type="SAM" id="Coils"/>
    </source>
</evidence>
<reference evidence="3 4" key="1">
    <citation type="submission" date="2018-06" db="EMBL/GenBank/DDBJ databases">
        <title>Genomic Encyclopedia of Type Strains, Phase I: the one thousand microbial genomes (KMG-I) project.</title>
        <authorList>
            <person name="Kyrpides N."/>
        </authorList>
    </citation>
    <scope>NUCLEOTIDE SEQUENCE [LARGE SCALE GENOMIC DNA]</scope>
    <source>
        <strain evidence="3 4">DSM 19573</strain>
    </source>
</reference>
<name>A0A318Y862_9FIRM</name>
<dbReference type="RefSeq" id="WP_110461341.1">
    <property type="nucleotide sequence ID" value="NZ_QKMR01000006.1"/>
</dbReference>
<keyword evidence="2" id="KW-0472">Membrane</keyword>
<gene>
    <name evidence="3" type="ORF">LY28_01282</name>
</gene>
<keyword evidence="3" id="KW-0132">Cell division</keyword>
<evidence type="ECO:0000313" key="3">
    <source>
        <dbReference type="EMBL" id="PYG88434.1"/>
    </source>
</evidence>
<evidence type="ECO:0000313" key="4">
    <source>
        <dbReference type="Proteomes" id="UP000248132"/>
    </source>
</evidence>
<accession>A0A318Y862</accession>
<keyword evidence="4" id="KW-1185">Reference proteome</keyword>
<evidence type="ECO:0000256" key="2">
    <source>
        <dbReference type="SAM" id="Phobius"/>
    </source>
</evidence>